<evidence type="ECO:0000256" key="1">
    <source>
        <dbReference type="SAM" id="MobiDB-lite"/>
    </source>
</evidence>
<sequence>MVPTHRAWAFAWVLVACVADDGSAGDTITDTTDTTDTTGDSDGDTAAGASTYQGEVWADNWSAMYVGETLVMEDSVSITTERSFNAEVFTFEATPPFLLSVVMKDYIENDSGLEYIGQPNQQMGDGGYIAQITDLDTDDVVAVSSSDWRCVTIHEAPLNKDCEDDPNPEETCEASISDEPTGWMSEDFDDSAWTNASEYTAAEVSPKEGYNEITWDPSAALIWGADLESHNTILCRTWVMS</sequence>
<feature type="region of interest" description="Disordered" evidence="1">
    <location>
        <begin position="25"/>
        <end position="48"/>
    </location>
</feature>
<evidence type="ECO:0008006" key="4">
    <source>
        <dbReference type="Google" id="ProtNLM"/>
    </source>
</evidence>
<proteinExistence type="predicted"/>
<gene>
    <name evidence="2" type="ORF">ENSA7_11040</name>
</gene>
<dbReference type="PROSITE" id="PS51257">
    <property type="entry name" value="PROKAR_LIPOPROTEIN"/>
    <property type="match status" value="1"/>
</dbReference>
<evidence type="ECO:0000313" key="3">
    <source>
        <dbReference type="Proteomes" id="UP000238823"/>
    </source>
</evidence>
<organism evidence="2 3">
    <name type="scientific">Enhygromyxa salina</name>
    <dbReference type="NCBI Taxonomy" id="215803"/>
    <lineage>
        <taxon>Bacteria</taxon>
        <taxon>Pseudomonadati</taxon>
        <taxon>Myxococcota</taxon>
        <taxon>Polyangia</taxon>
        <taxon>Nannocystales</taxon>
        <taxon>Nannocystaceae</taxon>
        <taxon>Enhygromyxa</taxon>
    </lineage>
</organism>
<dbReference type="RefSeq" id="WP_219907916.1">
    <property type="nucleotide sequence ID" value="NZ_PVNL01000030.1"/>
</dbReference>
<dbReference type="EMBL" id="PVNL01000030">
    <property type="protein sequence ID" value="PRQ09114.1"/>
    <property type="molecule type" value="Genomic_DNA"/>
</dbReference>
<reference evidence="2 3" key="1">
    <citation type="submission" date="2018-03" db="EMBL/GenBank/DDBJ databases">
        <title>Draft Genome Sequences of the Obligatory Marine Myxobacteria Enhygromyxa salina SWB007.</title>
        <authorList>
            <person name="Poehlein A."/>
            <person name="Moghaddam J.A."/>
            <person name="Harms H."/>
            <person name="Alanjari M."/>
            <person name="Koenig G.M."/>
            <person name="Daniel R."/>
            <person name="Schaeberle T.F."/>
        </authorList>
    </citation>
    <scope>NUCLEOTIDE SEQUENCE [LARGE SCALE GENOMIC DNA]</scope>
    <source>
        <strain evidence="2 3">SWB007</strain>
    </source>
</reference>
<protein>
    <recommendedName>
        <fullName evidence="4">PEBP family protein</fullName>
    </recommendedName>
</protein>
<name>A0A2S9YVL3_9BACT</name>
<dbReference type="AlphaFoldDB" id="A0A2S9YVL3"/>
<comment type="caution">
    <text evidence="2">The sequence shown here is derived from an EMBL/GenBank/DDBJ whole genome shotgun (WGS) entry which is preliminary data.</text>
</comment>
<accession>A0A2S9YVL3</accession>
<dbReference type="Proteomes" id="UP000238823">
    <property type="component" value="Unassembled WGS sequence"/>
</dbReference>
<evidence type="ECO:0000313" key="2">
    <source>
        <dbReference type="EMBL" id="PRQ09114.1"/>
    </source>
</evidence>
<dbReference type="Gene3D" id="2.60.120.260">
    <property type="entry name" value="Galactose-binding domain-like"/>
    <property type="match status" value="1"/>
</dbReference>